<dbReference type="EMBL" id="GBRH01160464">
    <property type="protein sequence ID" value="JAE37432.1"/>
    <property type="molecule type" value="Transcribed_RNA"/>
</dbReference>
<keyword evidence="1" id="KW-0472">Membrane</keyword>
<reference evidence="2" key="2">
    <citation type="journal article" date="2015" name="Data Brief">
        <title>Shoot transcriptome of the giant reed, Arundo donax.</title>
        <authorList>
            <person name="Barrero R.A."/>
            <person name="Guerrero F.D."/>
            <person name="Moolhuijzen P."/>
            <person name="Goolsby J.A."/>
            <person name="Tidwell J."/>
            <person name="Bellgard S.E."/>
            <person name="Bellgard M.I."/>
        </authorList>
    </citation>
    <scope>NUCLEOTIDE SEQUENCE</scope>
    <source>
        <tissue evidence="2">Shoot tissue taken approximately 20 cm above the soil surface</tissue>
    </source>
</reference>
<reference evidence="2" key="1">
    <citation type="submission" date="2014-09" db="EMBL/GenBank/DDBJ databases">
        <authorList>
            <person name="Magalhaes I.L.F."/>
            <person name="Oliveira U."/>
            <person name="Santos F.R."/>
            <person name="Vidigal T.H.D.A."/>
            <person name="Brescovit A.D."/>
            <person name="Santos A.J."/>
        </authorList>
    </citation>
    <scope>NUCLEOTIDE SEQUENCE</scope>
    <source>
        <tissue evidence="2">Shoot tissue taken approximately 20 cm above the soil surface</tissue>
    </source>
</reference>
<evidence type="ECO:0000256" key="1">
    <source>
        <dbReference type="SAM" id="Phobius"/>
    </source>
</evidence>
<dbReference type="AlphaFoldDB" id="A0A0A9HL01"/>
<keyword evidence="1" id="KW-1133">Transmembrane helix</keyword>
<accession>A0A0A9HL01</accession>
<organism evidence="2">
    <name type="scientific">Arundo donax</name>
    <name type="common">Giant reed</name>
    <name type="synonym">Donax arundinaceus</name>
    <dbReference type="NCBI Taxonomy" id="35708"/>
    <lineage>
        <taxon>Eukaryota</taxon>
        <taxon>Viridiplantae</taxon>
        <taxon>Streptophyta</taxon>
        <taxon>Embryophyta</taxon>
        <taxon>Tracheophyta</taxon>
        <taxon>Spermatophyta</taxon>
        <taxon>Magnoliopsida</taxon>
        <taxon>Liliopsida</taxon>
        <taxon>Poales</taxon>
        <taxon>Poaceae</taxon>
        <taxon>PACMAD clade</taxon>
        <taxon>Arundinoideae</taxon>
        <taxon>Arundineae</taxon>
        <taxon>Arundo</taxon>
    </lineage>
</organism>
<feature type="transmembrane region" description="Helical" evidence="1">
    <location>
        <begin position="6"/>
        <end position="26"/>
    </location>
</feature>
<sequence>MQNKVINWLLISLIFFCCIKSLDILYTEMKLGEARKNIRVMWT</sequence>
<name>A0A0A9HL01_ARUDO</name>
<protein>
    <submittedName>
        <fullName evidence="2">Uncharacterized protein</fullName>
    </submittedName>
</protein>
<keyword evidence="1" id="KW-0812">Transmembrane</keyword>
<evidence type="ECO:0000313" key="2">
    <source>
        <dbReference type="EMBL" id="JAE37432.1"/>
    </source>
</evidence>
<proteinExistence type="predicted"/>